<evidence type="ECO:0000313" key="11">
    <source>
        <dbReference type="Proteomes" id="UP000012960"/>
    </source>
</evidence>
<dbReference type="SUPFAM" id="SSF52540">
    <property type="entry name" value="P-loop containing nucleoside triphosphate hydrolases"/>
    <property type="match status" value="1"/>
</dbReference>
<dbReference type="Gene3D" id="1.20.1560.10">
    <property type="entry name" value="ABC transporter type 1, transmembrane domain"/>
    <property type="match status" value="1"/>
</dbReference>
<dbReference type="InParanoid" id="A0A804HND7"/>
<evidence type="ECO:0000256" key="2">
    <source>
        <dbReference type="ARBA" id="ARBA00022448"/>
    </source>
</evidence>
<feature type="transmembrane region" description="Helical" evidence="8">
    <location>
        <begin position="87"/>
        <end position="106"/>
    </location>
</feature>
<dbReference type="Pfam" id="PF00664">
    <property type="entry name" value="ABC_membrane"/>
    <property type="match status" value="1"/>
</dbReference>
<evidence type="ECO:0000256" key="6">
    <source>
        <dbReference type="ARBA" id="ARBA00023136"/>
    </source>
</evidence>
<name>A0A804HND7_MUSAM</name>
<evidence type="ECO:0000313" key="10">
    <source>
        <dbReference type="EnsemblPlants" id="Ma00_p04820.1"/>
    </source>
</evidence>
<comment type="similarity">
    <text evidence="1">Belongs to the ABC transporter superfamily. ABCB family. Multidrug resistance exporter (TC 3.A.1.201) subfamily.</text>
</comment>
<dbReference type="PANTHER" id="PTHR45136:SF2">
    <property type="entry name" value="ABC TRANSPORTER DOMAIN-CONTAINING PROTEIN"/>
    <property type="match status" value="1"/>
</dbReference>
<evidence type="ECO:0000256" key="7">
    <source>
        <dbReference type="ARBA" id="ARBA00023180"/>
    </source>
</evidence>
<keyword evidence="11" id="KW-1185">Reference proteome</keyword>
<proteinExistence type="inferred from homology"/>
<dbReference type="OMA" id="RIVMYHE"/>
<protein>
    <recommendedName>
        <fullName evidence="9">ABC transmembrane type-1 domain-containing protein</fullName>
    </recommendedName>
</protein>
<dbReference type="InterPro" id="IPR003439">
    <property type="entry name" value="ABC_transporter-like_ATP-bd"/>
</dbReference>
<dbReference type="Gramene" id="Ma00_t04820.1">
    <property type="protein sequence ID" value="Ma00_p04820.1"/>
    <property type="gene ID" value="Ma00_g04820"/>
</dbReference>
<dbReference type="PANTHER" id="PTHR45136">
    <property type="entry name" value="ABC TRANSPORTER DOMAIN-CONTAINING PROTEIN"/>
    <property type="match status" value="1"/>
</dbReference>
<keyword evidence="6 8" id="KW-0472">Membrane</keyword>
<dbReference type="AlphaFoldDB" id="A0A804HND7"/>
<dbReference type="GO" id="GO:0016887">
    <property type="term" value="F:ATP hydrolysis activity"/>
    <property type="evidence" value="ECO:0007669"/>
    <property type="project" value="InterPro"/>
</dbReference>
<evidence type="ECO:0000256" key="5">
    <source>
        <dbReference type="ARBA" id="ARBA00022989"/>
    </source>
</evidence>
<dbReference type="Gene3D" id="3.40.50.300">
    <property type="entry name" value="P-loop containing nucleotide triphosphate hydrolases"/>
    <property type="match status" value="1"/>
</dbReference>
<dbReference type="InterPro" id="IPR036640">
    <property type="entry name" value="ABC1_TM_sf"/>
</dbReference>
<dbReference type="GO" id="GO:0005524">
    <property type="term" value="F:ATP binding"/>
    <property type="evidence" value="ECO:0007669"/>
    <property type="project" value="InterPro"/>
</dbReference>
<keyword evidence="2" id="KW-0813">Transport</keyword>
<reference evidence="10" key="1">
    <citation type="submission" date="2021-05" db="UniProtKB">
        <authorList>
            <consortium name="EnsemblPlants"/>
        </authorList>
    </citation>
    <scope>IDENTIFICATION</scope>
    <source>
        <strain evidence="10">subsp. malaccensis</strain>
    </source>
</reference>
<evidence type="ECO:0000256" key="3">
    <source>
        <dbReference type="ARBA" id="ARBA00022692"/>
    </source>
</evidence>
<keyword evidence="4" id="KW-0677">Repeat</keyword>
<organism evidence="10 11">
    <name type="scientific">Musa acuminata subsp. malaccensis</name>
    <name type="common">Wild banana</name>
    <name type="synonym">Musa malaccensis</name>
    <dbReference type="NCBI Taxonomy" id="214687"/>
    <lineage>
        <taxon>Eukaryota</taxon>
        <taxon>Viridiplantae</taxon>
        <taxon>Streptophyta</taxon>
        <taxon>Embryophyta</taxon>
        <taxon>Tracheophyta</taxon>
        <taxon>Spermatophyta</taxon>
        <taxon>Magnoliopsida</taxon>
        <taxon>Liliopsida</taxon>
        <taxon>Zingiberales</taxon>
        <taxon>Musaceae</taxon>
        <taxon>Musa</taxon>
    </lineage>
</organism>
<evidence type="ECO:0000259" key="9">
    <source>
        <dbReference type="PROSITE" id="PS50929"/>
    </source>
</evidence>
<dbReference type="InterPro" id="IPR027417">
    <property type="entry name" value="P-loop_NTPase"/>
</dbReference>
<evidence type="ECO:0000256" key="1">
    <source>
        <dbReference type="ARBA" id="ARBA00007577"/>
    </source>
</evidence>
<accession>A0A804HND7</accession>
<dbReference type="Proteomes" id="UP000012960">
    <property type="component" value="Unplaced"/>
</dbReference>
<dbReference type="EnsemblPlants" id="Ma00_t04820.1">
    <property type="protein sequence ID" value="Ma00_p04820.1"/>
    <property type="gene ID" value="Ma00_g04820"/>
</dbReference>
<dbReference type="Pfam" id="PF00005">
    <property type="entry name" value="ABC_tran"/>
    <property type="match status" value="1"/>
</dbReference>
<keyword evidence="3 8" id="KW-0812">Transmembrane</keyword>
<keyword evidence="5 8" id="KW-1133">Transmembrane helix</keyword>
<dbReference type="GO" id="GO:0140359">
    <property type="term" value="F:ABC-type transporter activity"/>
    <property type="evidence" value="ECO:0007669"/>
    <property type="project" value="InterPro"/>
</dbReference>
<evidence type="ECO:0000256" key="4">
    <source>
        <dbReference type="ARBA" id="ARBA00022737"/>
    </source>
</evidence>
<sequence>MWRLALVAFPTFLLLVIPGIMYTRMFMDLARKIRDEYEKAGTIAEHAVSSIRTVYSFMVERRTMSVFSNALEDSIKLGLLPSLTKGIVVWSNSVTFAIWAFMAWYGSRIVMYHEGKGGTVFAVGTAIVTGGLALGSGLSNIKYFSEASSAGERFMKVIRRTPRIDSDSIEGTVIENLSGDVPAGKTVALVGGSGSGKSTVIALMERFYNPLGGEIFLDGVDIRSVKLKWLRSHILLVSQEPALFATSIKENLLFGKEEATMEEVVAAATASNAHNFISQLPEGYDTHVILSCNSIFPSI</sequence>
<feature type="transmembrane region" description="Helical" evidence="8">
    <location>
        <begin position="118"/>
        <end position="138"/>
    </location>
</feature>
<keyword evidence="7" id="KW-0325">Glycoprotein</keyword>
<dbReference type="InterPro" id="IPR011527">
    <property type="entry name" value="ABC1_TM_dom"/>
</dbReference>
<dbReference type="GO" id="GO:0005886">
    <property type="term" value="C:plasma membrane"/>
    <property type="evidence" value="ECO:0000318"/>
    <property type="project" value="GO_Central"/>
</dbReference>
<dbReference type="GO" id="GO:0042626">
    <property type="term" value="F:ATPase-coupled transmembrane transporter activity"/>
    <property type="evidence" value="ECO:0000318"/>
    <property type="project" value="GO_Central"/>
</dbReference>
<dbReference type="SUPFAM" id="SSF90123">
    <property type="entry name" value="ABC transporter transmembrane region"/>
    <property type="match status" value="1"/>
</dbReference>
<dbReference type="PROSITE" id="PS50929">
    <property type="entry name" value="ABC_TM1F"/>
    <property type="match status" value="1"/>
</dbReference>
<feature type="domain" description="ABC transmembrane type-1" evidence="9">
    <location>
        <begin position="1"/>
        <end position="146"/>
    </location>
</feature>
<evidence type="ECO:0000256" key="8">
    <source>
        <dbReference type="SAM" id="Phobius"/>
    </source>
</evidence>